<protein>
    <submittedName>
        <fullName evidence="2">Uncharacterized protein</fullName>
    </submittedName>
</protein>
<name>A0A9W6RMF0_9ACTN</name>
<comment type="caution">
    <text evidence="2">The sequence shown here is derived from an EMBL/GenBank/DDBJ whole genome shotgun (WGS) entry which is preliminary data.</text>
</comment>
<keyword evidence="1" id="KW-0812">Transmembrane</keyword>
<dbReference type="EMBL" id="BSTJ01000006">
    <property type="protein sequence ID" value="GLY76692.1"/>
    <property type="molecule type" value="Genomic_DNA"/>
</dbReference>
<sequence length="146" mass="14857">MRTILDRLGEPEDIAREAGAGSAPAGEEVAGRLSVGALELVTVVLLLIGGIVLPVLGWLAGVVLLWASARWTSRDKLIGTLVFPGGLAVAAWYLLFWGGSSVCTSDGACQTSGMSAGPALTLALVGSIGSIGSAAYLLHRARRTAA</sequence>
<dbReference type="AlphaFoldDB" id="A0A9W6RMF0"/>
<dbReference type="Proteomes" id="UP001165135">
    <property type="component" value="Unassembled WGS sequence"/>
</dbReference>
<reference evidence="2" key="1">
    <citation type="submission" date="2023-03" db="EMBL/GenBank/DDBJ databases">
        <title>Actinoallomurus iriomotensis NBRC 103681.</title>
        <authorList>
            <person name="Ichikawa N."/>
            <person name="Sato H."/>
            <person name="Tonouchi N."/>
        </authorList>
    </citation>
    <scope>NUCLEOTIDE SEQUENCE</scope>
    <source>
        <strain evidence="2">NBRC 103681</strain>
    </source>
</reference>
<feature type="transmembrane region" description="Helical" evidence="1">
    <location>
        <begin position="116"/>
        <end position="138"/>
    </location>
</feature>
<evidence type="ECO:0000313" key="3">
    <source>
        <dbReference type="Proteomes" id="UP001165135"/>
    </source>
</evidence>
<keyword evidence="1" id="KW-0472">Membrane</keyword>
<organism evidence="2 3">
    <name type="scientific">Actinoallomurus iriomotensis</name>
    <dbReference type="NCBI Taxonomy" id="478107"/>
    <lineage>
        <taxon>Bacteria</taxon>
        <taxon>Bacillati</taxon>
        <taxon>Actinomycetota</taxon>
        <taxon>Actinomycetes</taxon>
        <taxon>Streptosporangiales</taxon>
        <taxon>Thermomonosporaceae</taxon>
        <taxon>Actinoallomurus</taxon>
    </lineage>
</organism>
<gene>
    <name evidence="2" type="ORF">Airi01_049590</name>
</gene>
<evidence type="ECO:0000313" key="2">
    <source>
        <dbReference type="EMBL" id="GLY76692.1"/>
    </source>
</evidence>
<accession>A0A9W6RMF0</accession>
<feature type="transmembrane region" description="Helical" evidence="1">
    <location>
        <begin position="77"/>
        <end position="96"/>
    </location>
</feature>
<keyword evidence="1" id="KW-1133">Transmembrane helix</keyword>
<evidence type="ECO:0000256" key="1">
    <source>
        <dbReference type="SAM" id="Phobius"/>
    </source>
</evidence>
<proteinExistence type="predicted"/>
<feature type="transmembrane region" description="Helical" evidence="1">
    <location>
        <begin position="40"/>
        <end position="65"/>
    </location>
</feature>